<gene>
    <name evidence="1" type="ORF">ARMOST_04407</name>
</gene>
<keyword evidence="2" id="KW-1185">Reference proteome</keyword>
<sequence length="129" mass="14404">MPLTKPFTTAVACKRFGPLLLTMLSYSWVKGEDVGHENNAGACSSAALRLCVWSPRGVGISIKAVVLHDLLPDFIYSIAKYARDRNDNRCSMALLTRGSLFEKRDTHCRAIQHTLFVHFDIPLTIVQAR</sequence>
<organism evidence="1 2">
    <name type="scientific">Armillaria ostoyae</name>
    <name type="common">Armillaria root rot fungus</name>
    <dbReference type="NCBI Taxonomy" id="47428"/>
    <lineage>
        <taxon>Eukaryota</taxon>
        <taxon>Fungi</taxon>
        <taxon>Dikarya</taxon>
        <taxon>Basidiomycota</taxon>
        <taxon>Agaricomycotina</taxon>
        <taxon>Agaricomycetes</taxon>
        <taxon>Agaricomycetidae</taxon>
        <taxon>Agaricales</taxon>
        <taxon>Marasmiineae</taxon>
        <taxon>Physalacriaceae</taxon>
        <taxon>Armillaria</taxon>
    </lineage>
</organism>
<evidence type="ECO:0000313" key="1">
    <source>
        <dbReference type="EMBL" id="SJL01091.1"/>
    </source>
</evidence>
<dbReference type="EMBL" id="FUEG01000003">
    <property type="protein sequence ID" value="SJL01091.1"/>
    <property type="molecule type" value="Genomic_DNA"/>
</dbReference>
<evidence type="ECO:0000313" key="2">
    <source>
        <dbReference type="Proteomes" id="UP000219338"/>
    </source>
</evidence>
<protein>
    <submittedName>
        <fullName evidence="1">Uncharacterized protein</fullName>
    </submittedName>
</protein>
<accession>A0A284QX92</accession>
<name>A0A284QX92_ARMOS</name>
<dbReference type="AlphaFoldDB" id="A0A284QX92"/>
<proteinExistence type="predicted"/>
<reference evidence="2" key="1">
    <citation type="journal article" date="2017" name="Nat. Ecol. Evol.">
        <title>Genome expansion and lineage-specific genetic innovations in the forest pathogenic fungi Armillaria.</title>
        <authorList>
            <person name="Sipos G."/>
            <person name="Prasanna A.N."/>
            <person name="Walter M.C."/>
            <person name="O'Connor E."/>
            <person name="Balint B."/>
            <person name="Krizsan K."/>
            <person name="Kiss B."/>
            <person name="Hess J."/>
            <person name="Varga T."/>
            <person name="Slot J."/>
            <person name="Riley R."/>
            <person name="Boka B."/>
            <person name="Rigling D."/>
            <person name="Barry K."/>
            <person name="Lee J."/>
            <person name="Mihaltcheva S."/>
            <person name="LaButti K."/>
            <person name="Lipzen A."/>
            <person name="Waldron R."/>
            <person name="Moloney N.M."/>
            <person name="Sperisen C."/>
            <person name="Kredics L."/>
            <person name="Vagvoelgyi C."/>
            <person name="Patrignani A."/>
            <person name="Fitzpatrick D."/>
            <person name="Nagy I."/>
            <person name="Doyle S."/>
            <person name="Anderson J.B."/>
            <person name="Grigoriev I.V."/>
            <person name="Gueldener U."/>
            <person name="Muensterkoetter M."/>
            <person name="Nagy L.G."/>
        </authorList>
    </citation>
    <scope>NUCLEOTIDE SEQUENCE [LARGE SCALE GENOMIC DNA]</scope>
    <source>
        <strain evidence="2">C18/9</strain>
    </source>
</reference>
<dbReference type="Proteomes" id="UP000219338">
    <property type="component" value="Unassembled WGS sequence"/>
</dbReference>